<dbReference type="Pfam" id="PF13424">
    <property type="entry name" value="TPR_12"/>
    <property type="match status" value="2"/>
</dbReference>
<feature type="region of interest" description="Disordered" evidence="3">
    <location>
        <begin position="426"/>
        <end position="450"/>
    </location>
</feature>
<dbReference type="InterPro" id="IPR019734">
    <property type="entry name" value="TPR_rpt"/>
</dbReference>
<evidence type="ECO:0000313" key="4">
    <source>
        <dbReference type="EMBL" id="CAH3017627.1"/>
    </source>
</evidence>
<dbReference type="InterPro" id="IPR011990">
    <property type="entry name" value="TPR-like_helical_dom_sf"/>
</dbReference>
<dbReference type="Gene3D" id="1.25.40.10">
    <property type="entry name" value="Tetratricopeptide repeat domain"/>
    <property type="match status" value="1"/>
</dbReference>
<dbReference type="PANTHER" id="PTHR45641:SF19">
    <property type="entry name" value="NEPHROCYSTIN-3"/>
    <property type="match status" value="1"/>
</dbReference>
<evidence type="ECO:0000256" key="1">
    <source>
        <dbReference type="ARBA" id="ARBA00022737"/>
    </source>
</evidence>
<dbReference type="PANTHER" id="PTHR45641">
    <property type="entry name" value="TETRATRICOPEPTIDE REPEAT PROTEIN (AFU_ORTHOLOGUE AFUA_6G03870)"/>
    <property type="match status" value="1"/>
</dbReference>
<dbReference type="SUPFAM" id="SSF52540">
    <property type="entry name" value="P-loop containing nucleoside triphosphate hydrolases"/>
    <property type="match status" value="1"/>
</dbReference>
<proteinExistence type="predicted"/>
<comment type="caution">
    <text evidence="4">The sequence shown here is derived from an EMBL/GenBank/DDBJ whole genome shotgun (WGS) entry which is preliminary data.</text>
</comment>
<evidence type="ECO:0000256" key="2">
    <source>
        <dbReference type="ARBA" id="ARBA00022803"/>
    </source>
</evidence>
<evidence type="ECO:0000256" key="3">
    <source>
        <dbReference type="SAM" id="MobiDB-lite"/>
    </source>
</evidence>
<keyword evidence="2" id="KW-0802">TPR repeat</keyword>
<reference evidence="4 5" key="1">
    <citation type="submission" date="2022-05" db="EMBL/GenBank/DDBJ databases">
        <authorList>
            <consortium name="Genoscope - CEA"/>
            <person name="William W."/>
        </authorList>
    </citation>
    <scope>NUCLEOTIDE SEQUENCE [LARGE SCALE GENOMIC DNA]</scope>
</reference>
<dbReference type="Proteomes" id="UP001159427">
    <property type="component" value="Unassembled WGS sequence"/>
</dbReference>
<dbReference type="Gene3D" id="3.40.50.300">
    <property type="entry name" value="P-loop containing nucleotide triphosphate hydrolases"/>
    <property type="match status" value="1"/>
</dbReference>
<sequence length="910" mass="102034">MFYRFLNGRIGLRLRVAVVAGLRKRILLNQIPQRYNRGCLYSTSAEPARQTETTEDEDEPKSWRENPHLKYWILGTLGISGTIYYYVRKNHETKRVIVKSFPPVPTHYAHPRERELSDLLSLHNQLKKGGTPTVLNIVGSPGSGKTQLARLFAEKLFEDEEKSFHFLPGNLLYGTVNASSLDSFLFDIKRFAISVGCLESDWTSKAGEGVQFNSLSKIKQLDCFVEAVREKLHNSQAWILILENLKDTDILNQWFSSDSRKIWGNGTILVAREMNARRDSLVNNTYNVDEGMGADDGVILLSKLSGFDEEKMTAGTDVVKLLNGNPLALTSAGHYMRSKAARNPDYSCADFLNEVQHNLQKFVSAKSNSELDVLRVVVAMETKNLVQENPHLLHTFDFLGTCNPDWPVPLTLIALHLRTPDFSLPPVTGSGPVLPSQQQSSDAEKEDSTGEAEEMFLSIKRLAKNLESFMTAVKNNIEAIKAMLNPELPDMPQMSDGVVEMLKACPLLSVVKIENMGVETVVISPLVHSVFQQLFLSRTMYLLEAKYLKQAEDKHNSSSWFRRLWSFDAQRTIQEYRNSLGEVSRNLPVTQPDHAPDQVALPPFSGPDVSQLLADNEVKGKEEYRKIKPQDAVRHCQQHTARILKTVNGVASVCGQDNQTRTLARLLRPHLDHILAAGTSKSLGPRSRAHTISAVASIDASFGNLESSRGLLEEVLRIETELYGESSLEVASTLTRLADIYSSLDDLARCRELLERALHIYEAQRKKFGEYKQPLDYARTLSALGATYGNLGFKERSRDYIERAFSFMQSAAPTNPDEVETRRFTSDVASTLTDLGHAYLSLGETMPARRFLDMALNGHKTIHGDEHPEVVRTLTVLGIAYTMQGNWPEARKMRKEAGKLQAKLDAKPSI</sequence>
<dbReference type="InterPro" id="IPR027417">
    <property type="entry name" value="P-loop_NTPase"/>
</dbReference>
<gene>
    <name evidence="4" type="ORF">PEVE_00038811</name>
</gene>
<name>A0ABN8LPZ4_9CNID</name>
<organism evidence="4 5">
    <name type="scientific">Porites evermanni</name>
    <dbReference type="NCBI Taxonomy" id="104178"/>
    <lineage>
        <taxon>Eukaryota</taxon>
        <taxon>Metazoa</taxon>
        <taxon>Cnidaria</taxon>
        <taxon>Anthozoa</taxon>
        <taxon>Hexacorallia</taxon>
        <taxon>Scleractinia</taxon>
        <taxon>Fungiina</taxon>
        <taxon>Poritidae</taxon>
        <taxon>Porites</taxon>
    </lineage>
</organism>
<evidence type="ECO:0000313" key="5">
    <source>
        <dbReference type="Proteomes" id="UP001159427"/>
    </source>
</evidence>
<protein>
    <submittedName>
        <fullName evidence="4">Uncharacterized protein</fullName>
    </submittedName>
</protein>
<feature type="region of interest" description="Disordered" evidence="3">
    <location>
        <begin position="42"/>
        <end position="62"/>
    </location>
</feature>
<dbReference type="SMART" id="SM00028">
    <property type="entry name" value="TPR"/>
    <property type="match status" value="4"/>
</dbReference>
<keyword evidence="5" id="KW-1185">Reference proteome</keyword>
<accession>A0ABN8LPZ4</accession>
<keyword evidence="1" id="KW-0677">Repeat</keyword>
<dbReference type="SUPFAM" id="SSF48452">
    <property type="entry name" value="TPR-like"/>
    <property type="match status" value="2"/>
</dbReference>
<dbReference type="EMBL" id="CALNXI010000067">
    <property type="protein sequence ID" value="CAH3017627.1"/>
    <property type="molecule type" value="Genomic_DNA"/>
</dbReference>